<dbReference type="EMBL" id="FNVA01000003">
    <property type="protein sequence ID" value="SEG22047.1"/>
    <property type="molecule type" value="Genomic_DNA"/>
</dbReference>
<dbReference type="Proteomes" id="UP000236728">
    <property type="component" value="Unassembled WGS sequence"/>
</dbReference>
<keyword evidence="5" id="KW-0121">Carboxypeptidase</keyword>
<reference evidence="5 6" key="1">
    <citation type="submission" date="2016-10" db="EMBL/GenBank/DDBJ databases">
        <authorList>
            <person name="de Groot N.N."/>
        </authorList>
    </citation>
    <scope>NUCLEOTIDE SEQUENCE [LARGE SCALE GENOMIC DNA]</scope>
    <source>
        <strain evidence="5 6">DSM 22489</strain>
    </source>
</reference>
<dbReference type="SUPFAM" id="SSF49452">
    <property type="entry name" value="Starch-binding domain-like"/>
    <property type="match status" value="3"/>
</dbReference>
<keyword evidence="6" id="KW-1185">Reference proteome</keyword>
<feature type="signal peptide" evidence="4">
    <location>
        <begin position="1"/>
        <end position="19"/>
    </location>
</feature>
<keyword evidence="3 4" id="KW-0732">Signal</keyword>
<dbReference type="PANTHER" id="PTHR36108:SF13">
    <property type="entry name" value="COLOSSIN-B-RELATED"/>
    <property type="match status" value="1"/>
</dbReference>
<evidence type="ECO:0000256" key="1">
    <source>
        <dbReference type="ARBA" id="ARBA00007257"/>
    </source>
</evidence>
<feature type="chain" id="PRO_5009290450" evidence="4">
    <location>
        <begin position="20"/>
        <end position="426"/>
    </location>
</feature>
<protein>
    <submittedName>
        <fullName evidence="5">Carboxypeptidase regulatory-like domain-containing protein</fullName>
    </submittedName>
</protein>
<sequence length="426" mass="44399">MRPRPLILALSLLALAASAQQPSSRQGTGTVTGHVTAGDTQLPARFAHVTLFGIPAKVTAYKAPDPNASEDAQIKAVTSAFASLGKMNLINTQTDTDGNYAATDVPPGDYYVFATATGYVAPLSQVQAAIDAGADLSKPLPGIQTLHVTSDHSFTADATMTRGGAISGTVLWDDGSPVSGAIITVQPKAGKAHPPAEFNLLGIANVLGSLSIADDLGHYRVAGLIPGDYVVLATIQSNGQTGFGASANLKKLASVSPLLVYAPEAVHRADAKAISVTQGDDHRDVTITLRLGGLHTITGRVASLEDHHGINSATVRLTDEKDPEFARSAAVDAMGNYKLNFVPPGTYTLNVGDAEDTEPGKPTAKPNIFGPPEKTLRSYVDAKRQIIVTDTNVTGQDFEMAIDTNPSRGDDALKKAMESLGADTPK</sequence>
<dbReference type="GO" id="GO:0030246">
    <property type="term" value="F:carbohydrate binding"/>
    <property type="evidence" value="ECO:0007669"/>
    <property type="project" value="InterPro"/>
</dbReference>
<evidence type="ECO:0000256" key="3">
    <source>
        <dbReference type="ARBA" id="ARBA00022729"/>
    </source>
</evidence>
<keyword evidence="5" id="KW-0645">Protease</keyword>
<evidence type="ECO:0000313" key="6">
    <source>
        <dbReference type="Proteomes" id="UP000236728"/>
    </source>
</evidence>
<evidence type="ECO:0000313" key="5">
    <source>
        <dbReference type="EMBL" id="SEG22047.1"/>
    </source>
</evidence>
<comment type="similarity">
    <text evidence="1">Belongs to the serine-aspartate repeat-containing protein (SDr) family.</text>
</comment>
<organism evidence="5 6">
    <name type="scientific">Bryocella elongata</name>
    <dbReference type="NCBI Taxonomy" id="863522"/>
    <lineage>
        <taxon>Bacteria</taxon>
        <taxon>Pseudomonadati</taxon>
        <taxon>Acidobacteriota</taxon>
        <taxon>Terriglobia</taxon>
        <taxon>Terriglobales</taxon>
        <taxon>Acidobacteriaceae</taxon>
        <taxon>Bryocella</taxon>
    </lineage>
</organism>
<dbReference type="PANTHER" id="PTHR36108">
    <property type="entry name" value="COLOSSIN-B-RELATED"/>
    <property type="match status" value="1"/>
</dbReference>
<gene>
    <name evidence="5" type="ORF">SAMN05421819_2252</name>
</gene>
<dbReference type="AlphaFoldDB" id="A0A1H5YEJ5"/>
<proteinExistence type="inferred from homology"/>
<keyword evidence="5" id="KW-0378">Hydrolase</keyword>
<accession>A0A1H5YEJ5</accession>
<evidence type="ECO:0000256" key="2">
    <source>
        <dbReference type="ARBA" id="ARBA00022525"/>
    </source>
</evidence>
<dbReference type="GO" id="GO:0004180">
    <property type="term" value="F:carboxypeptidase activity"/>
    <property type="evidence" value="ECO:0007669"/>
    <property type="project" value="UniProtKB-KW"/>
</dbReference>
<evidence type="ECO:0000256" key="4">
    <source>
        <dbReference type="SAM" id="SignalP"/>
    </source>
</evidence>
<dbReference type="InterPro" id="IPR013784">
    <property type="entry name" value="Carb-bd-like_fold"/>
</dbReference>
<dbReference type="Pfam" id="PF13620">
    <property type="entry name" value="CarboxypepD_reg"/>
    <property type="match status" value="1"/>
</dbReference>
<keyword evidence="2" id="KW-0964">Secreted</keyword>
<name>A0A1H5YEJ5_9BACT</name>
<dbReference type="Gene3D" id="2.60.40.1120">
    <property type="entry name" value="Carboxypeptidase-like, regulatory domain"/>
    <property type="match status" value="2"/>
</dbReference>